<feature type="compositionally biased region" description="Basic and acidic residues" evidence="1">
    <location>
        <begin position="1"/>
        <end position="21"/>
    </location>
</feature>
<dbReference type="AlphaFoldDB" id="A0A1Y1XCG2"/>
<proteinExistence type="predicted"/>
<reference evidence="2 3" key="1">
    <citation type="submission" date="2016-08" db="EMBL/GenBank/DDBJ databases">
        <title>A Parts List for Fungal Cellulosomes Revealed by Comparative Genomics.</title>
        <authorList>
            <consortium name="DOE Joint Genome Institute"/>
            <person name="Haitjema C.H."/>
            <person name="Gilmore S.P."/>
            <person name="Henske J.K."/>
            <person name="Solomon K.V."/>
            <person name="De Groot R."/>
            <person name="Kuo A."/>
            <person name="Mondo S.J."/>
            <person name="Salamov A.A."/>
            <person name="Labutti K."/>
            <person name="Zhao Z."/>
            <person name="Chiniquy J."/>
            <person name="Barry K."/>
            <person name="Brewer H.M."/>
            <person name="Purvine S.O."/>
            <person name="Wright A.T."/>
            <person name="Boxma B."/>
            <person name="Van Alen T."/>
            <person name="Hackstein J.H."/>
            <person name="Baker S.E."/>
            <person name="Grigoriev I.V."/>
            <person name="O'Malley M.A."/>
        </authorList>
    </citation>
    <scope>NUCLEOTIDE SEQUENCE [LARGE SCALE GENOMIC DNA]</scope>
    <source>
        <strain evidence="2 3">S4</strain>
    </source>
</reference>
<accession>A0A1Y1XCG2</accession>
<dbReference type="OrthoDB" id="548795at2759"/>
<evidence type="ECO:0000313" key="2">
    <source>
        <dbReference type="EMBL" id="ORX83064.1"/>
    </source>
</evidence>
<keyword evidence="3" id="KW-1185">Reference proteome</keyword>
<organism evidence="2 3">
    <name type="scientific">Anaeromyces robustus</name>
    <dbReference type="NCBI Taxonomy" id="1754192"/>
    <lineage>
        <taxon>Eukaryota</taxon>
        <taxon>Fungi</taxon>
        <taxon>Fungi incertae sedis</taxon>
        <taxon>Chytridiomycota</taxon>
        <taxon>Chytridiomycota incertae sedis</taxon>
        <taxon>Neocallimastigomycetes</taxon>
        <taxon>Neocallimastigales</taxon>
        <taxon>Neocallimastigaceae</taxon>
        <taxon>Anaeromyces</taxon>
    </lineage>
</organism>
<dbReference type="Proteomes" id="UP000193944">
    <property type="component" value="Unassembled WGS sequence"/>
</dbReference>
<name>A0A1Y1XCG2_9FUNG</name>
<gene>
    <name evidence="2" type="ORF">BCR32DRAFT_292238</name>
</gene>
<protein>
    <submittedName>
        <fullName evidence="2">Uncharacterized protein</fullName>
    </submittedName>
</protein>
<reference evidence="2 3" key="2">
    <citation type="submission" date="2016-08" db="EMBL/GenBank/DDBJ databases">
        <title>Pervasive Adenine N6-methylation of Active Genes in Fungi.</title>
        <authorList>
            <consortium name="DOE Joint Genome Institute"/>
            <person name="Mondo S.J."/>
            <person name="Dannebaum R.O."/>
            <person name="Kuo R.C."/>
            <person name="Labutti K."/>
            <person name="Haridas S."/>
            <person name="Kuo A."/>
            <person name="Salamov A."/>
            <person name="Ahrendt S.R."/>
            <person name="Lipzen A."/>
            <person name="Sullivan W."/>
            <person name="Andreopoulos W.B."/>
            <person name="Clum A."/>
            <person name="Lindquist E."/>
            <person name="Daum C."/>
            <person name="Ramamoorthy G.K."/>
            <person name="Gryganskyi A."/>
            <person name="Culley D."/>
            <person name="Magnuson J.K."/>
            <person name="James T.Y."/>
            <person name="O'Malley M.A."/>
            <person name="Stajich J.E."/>
            <person name="Spatafora J.W."/>
            <person name="Visel A."/>
            <person name="Grigoriev I.V."/>
        </authorList>
    </citation>
    <scope>NUCLEOTIDE SEQUENCE [LARGE SCALE GENOMIC DNA]</scope>
    <source>
        <strain evidence="2 3">S4</strain>
    </source>
</reference>
<feature type="region of interest" description="Disordered" evidence="1">
    <location>
        <begin position="1"/>
        <end position="26"/>
    </location>
</feature>
<dbReference type="PANTHER" id="PTHR34035:SF1">
    <property type="entry name" value="TESTIS-EXPRESSED PROTEIN 47"/>
    <property type="match status" value="1"/>
</dbReference>
<dbReference type="Pfam" id="PF24787">
    <property type="entry name" value="TEX47"/>
    <property type="match status" value="1"/>
</dbReference>
<dbReference type="EMBL" id="MCFG01000081">
    <property type="protein sequence ID" value="ORX83064.1"/>
    <property type="molecule type" value="Genomic_DNA"/>
</dbReference>
<evidence type="ECO:0000313" key="3">
    <source>
        <dbReference type="Proteomes" id="UP000193944"/>
    </source>
</evidence>
<evidence type="ECO:0000256" key="1">
    <source>
        <dbReference type="SAM" id="MobiDB-lite"/>
    </source>
</evidence>
<sequence length="267" mass="31003">MASDNKKNNQNKADSEKDTKRSVTTAGNEIEVKNTNYLDIIRDNTNHNRKEILRRIVICGKLKNIDDLPEEEKNKITQPDLGVYYATFVKKHQNADSIITGLFLYSEIAFIHFLEASQKITNCVMDEIKENKLIDYDSIRYIYYNDYIENRSFPFWINKALPKLDKTYTEDELSDEHIDDTIFNLIDNLVSLGGTLSKITKDEIKTTLEELGNKHSNYIPSDTQLIQLLNSNINIININEWNEIFSPDYGLVLESDLIWPEPEPLIF</sequence>
<dbReference type="PANTHER" id="PTHR34035">
    <property type="entry name" value="TESTIS-EXPRESSED PROTEIN 47"/>
    <property type="match status" value="1"/>
</dbReference>
<dbReference type="InterPro" id="IPR055308">
    <property type="entry name" value="TEX47-like"/>
</dbReference>
<comment type="caution">
    <text evidence="2">The sequence shown here is derived from an EMBL/GenBank/DDBJ whole genome shotgun (WGS) entry which is preliminary data.</text>
</comment>